<proteinExistence type="predicted"/>
<protein>
    <recommendedName>
        <fullName evidence="3">DUF1684 domain-containing protein</fullName>
    </recommendedName>
</protein>
<keyword evidence="2" id="KW-1185">Reference proteome</keyword>
<dbReference type="InterPro" id="IPR012467">
    <property type="entry name" value="DUF1684"/>
</dbReference>
<organism evidence="1 2">
    <name type="scientific">Winogradskyella wandonensis</name>
    <dbReference type="NCBI Taxonomy" id="1442586"/>
    <lineage>
        <taxon>Bacteria</taxon>
        <taxon>Pseudomonadati</taxon>
        <taxon>Bacteroidota</taxon>
        <taxon>Flavobacteriia</taxon>
        <taxon>Flavobacteriales</taxon>
        <taxon>Flavobacteriaceae</taxon>
        <taxon>Winogradskyella</taxon>
    </lineage>
</organism>
<dbReference type="PANTHER" id="PTHR41913">
    <property type="entry name" value="DUF1684 DOMAIN-CONTAINING PROTEIN"/>
    <property type="match status" value="1"/>
</dbReference>
<evidence type="ECO:0000313" key="1">
    <source>
        <dbReference type="EMBL" id="TCK68710.1"/>
    </source>
</evidence>
<gene>
    <name evidence="1" type="ORF">DFQ05_0220</name>
</gene>
<dbReference type="Pfam" id="PF07920">
    <property type="entry name" value="DUF1684"/>
    <property type="match status" value="1"/>
</dbReference>
<dbReference type="EMBL" id="SMGI01000001">
    <property type="protein sequence ID" value="TCK68710.1"/>
    <property type="molecule type" value="Genomic_DNA"/>
</dbReference>
<dbReference type="Proteomes" id="UP000295714">
    <property type="component" value="Unassembled WGS sequence"/>
</dbReference>
<dbReference type="PANTHER" id="PTHR41913:SF1">
    <property type="entry name" value="DUF1684 DOMAIN-CONTAINING PROTEIN"/>
    <property type="match status" value="1"/>
</dbReference>
<name>A0A4R1KVG5_9FLAO</name>
<sequence length="212" mass="24638">MFKLYFWDRKKDDMKFINALVLFAILFSCSEKKPAAIGETAYQIEQNNIFKDASKSPLKAKDLKNFDGLDFFPFDSSYVVKASLKRTPDSEWFNMKTTTERLSRERIFGVAIFQLKGKTYQLNVYQGEENLNSEAYRDYLFLPFLDDTNGEETYSGGRYIDLRIPESDTIQIDFNKAYNPLCAFNEKYSCPIVPRVNYLDARVEAGVKAFKK</sequence>
<reference evidence="1 2" key="1">
    <citation type="journal article" date="2015" name="Stand. Genomic Sci.">
        <title>Genomic Encyclopedia of Bacterial and Archaeal Type Strains, Phase III: the genomes of soil and plant-associated and newly described type strains.</title>
        <authorList>
            <person name="Whitman W.B."/>
            <person name="Woyke T."/>
            <person name="Klenk H.P."/>
            <person name="Zhou Y."/>
            <person name="Lilburn T.G."/>
            <person name="Beck B.J."/>
            <person name="De Vos P."/>
            <person name="Vandamme P."/>
            <person name="Eisen J.A."/>
            <person name="Garrity G."/>
            <person name="Hugenholtz P."/>
            <person name="Kyrpides N.C."/>
        </authorList>
    </citation>
    <scope>NUCLEOTIDE SEQUENCE [LARGE SCALE GENOMIC DNA]</scope>
    <source>
        <strain evidence="1 2">CECT 8445</strain>
    </source>
</reference>
<evidence type="ECO:0000313" key="2">
    <source>
        <dbReference type="Proteomes" id="UP000295714"/>
    </source>
</evidence>
<dbReference type="AlphaFoldDB" id="A0A4R1KVG5"/>
<evidence type="ECO:0008006" key="3">
    <source>
        <dbReference type="Google" id="ProtNLM"/>
    </source>
</evidence>
<comment type="caution">
    <text evidence="1">The sequence shown here is derived from an EMBL/GenBank/DDBJ whole genome shotgun (WGS) entry which is preliminary data.</text>
</comment>
<accession>A0A4R1KVG5</accession>
<dbReference type="PROSITE" id="PS51257">
    <property type="entry name" value="PROKAR_LIPOPROTEIN"/>
    <property type="match status" value="1"/>
</dbReference>